<evidence type="ECO:0000313" key="1">
    <source>
        <dbReference type="EMBL" id="CAI9535181.1"/>
    </source>
</evidence>
<comment type="caution">
    <text evidence="1">The sequence shown here is derived from an EMBL/GenBank/DDBJ whole genome shotgun (WGS) entry which is preliminary data.</text>
</comment>
<organism evidence="1 2">
    <name type="scientific">Staurois parvus</name>
    <dbReference type="NCBI Taxonomy" id="386267"/>
    <lineage>
        <taxon>Eukaryota</taxon>
        <taxon>Metazoa</taxon>
        <taxon>Chordata</taxon>
        <taxon>Craniata</taxon>
        <taxon>Vertebrata</taxon>
        <taxon>Euteleostomi</taxon>
        <taxon>Amphibia</taxon>
        <taxon>Batrachia</taxon>
        <taxon>Anura</taxon>
        <taxon>Neobatrachia</taxon>
        <taxon>Ranoidea</taxon>
        <taxon>Ranidae</taxon>
        <taxon>Staurois</taxon>
    </lineage>
</organism>
<accession>A0ABN9AGP7</accession>
<proteinExistence type="predicted"/>
<evidence type="ECO:0000313" key="2">
    <source>
        <dbReference type="Proteomes" id="UP001162483"/>
    </source>
</evidence>
<sequence length="58" mass="6635">MENLRSPIPKHQNVISIFFIYYTYRRSGANLPNPAPLIQGNVTLEDSGPFTHLKGEYQ</sequence>
<reference evidence="1" key="1">
    <citation type="submission" date="2023-05" db="EMBL/GenBank/DDBJ databases">
        <authorList>
            <person name="Stuckert A."/>
        </authorList>
    </citation>
    <scope>NUCLEOTIDE SEQUENCE</scope>
</reference>
<protein>
    <submittedName>
        <fullName evidence="1">Uncharacterized protein</fullName>
    </submittedName>
</protein>
<dbReference type="EMBL" id="CATNWA010000244">
    <property type="protein sequence ID" value="CAI9535181.1"/>
    <property type="molecule type" value="Genomic_DNA"/>
</dbReference>
<keyword evidence="2" id="KW-1185">Reference proteome</keyword>
<dbReference type="Proteomes" id="UP001162483">
    <property type="component" value="Unassembled WGS sequence"/>
</dbReference>
<gene>
    <name evidence="1" type="ORF">SPARVUS_LOCUS804743</name>
</gene>
<name>A0ABN9AGP7_9NEOB</name>